<proteinExistence type="predicted"/>
<dbReference type="EC" id="2.7.13.3" evidence="2"/>
<dbReference type="InterPro" id="IPR003661">
    <property type="entry name" value="HisK_dim/P_dom"/>
</dbReference>
<feature type="transmembrane region" description="Helical" evidence="7">
    <location>
        <begin position="111"/>
        <end position="134"/>
    </location>
</feature>
<organism evidence="9 10">
    <name type="scientific">Breoghania corrubedonensis</name>
    <dbReference type="NCBI Taxonomy" id="665038"/>
    <lineage>
        <taxon>Bacteria</taxon>
        <taxon>Pseudomonadati</taxon>
        <taxon>Pseudomonadota</taxon>
        <taxon>Alphaproteobacteria</taxon>
        <taxon>Hyphomicrobiales</taxon>
        <taxon>Stappiaceae</taxon>
        <taxon>Breoghania</taxon>
    </lineage>
</organism>
<evidence type="ECO:0000313" key="10">
    <source>
        <dbReference type="Proteomes" id="UP000244081"/>
    </source>
</evidence>
<accession>A0A2T5VGB5</accession>
<evidence type="ECO:0000256" key="7">
    <source>
        <dbReference type="SAM" id="Phobius"/>
    </source>
</evidence>
<evidence type="ECO:0000313" key="9">
    <source>
        <dbReference type="EMBL" id="PTW62756.1"/>
    </source>
</evidence>
<dbReference type="InterPro" id="IPR035965">
    <property type="entry name" value="PAS-like_dom_sf"/>
</dbReference>
<comment type="catalytic activity">
    <reaction evidence="1">
        <text>ATP + protein L-histidine = ADP + protein N-phospho-L-histidine.</text>
        <dbReference type="EC" id="2.7.13.3"/>
    </reaction>
</comment>
<sequence length="889" mass="96784">MPDCGKIRARTNAARHGRIPCDIQEGGAASVEPRIVRMEQCADGSRTEPCRGANGAARTRAHGLRRSVIRTLRSSTSLAVAVPVLGGLAFPAAAALPGFSDLSGPLNSLEVIWFAALVGAIAFGVASAAGMMRIRRRAQGQIERLTTENGDLKLRLDRLEGVLDTDDQRLVVWPSREAEAIVLGGLNGASGAPRSPASLLAFGTWLKPDSAARLEGLLETLREDGTAFTLTLQARQGGFIEASGRTAGGWAVLRLRDLTGERARHADLAHDHARLNSDMTTLKALLDALDGPVWLRDPEGHISWVNRAYAAAVEAEAGNAVEQDIELLDAAGRRAMSEERDDDGRFKSRLPVVAAGRRHVFDVIDIARSSGSAGMALDTSELEQMRGELKRTVEFHARTLDQLATAVAIFGPDRRLQFHNAAFQTLFGLDPAFLESGPDDGAVLDAMRAARKLPEQADYRQWQKKHLESYQSLEPREVWWHLPDGQTLRVIANPHAKGGVTYIYENVTERIELESRYNALIRVQGETLDHLTEAVAVFGSDGRLRLWNPAFASFWRLCDEDLGESPHVSTVFGTCARLFPDPDAWKALTTTITGLADNRARASGRMQRPDGNVLDYTTVPLPDGGTLVGFVNVTDSVNVERALMDKNEALREADQLKNTFVQHVSYELRSPLTNIIGFAQLLSDPKFGTLTAKQSEYTDYIMSSSSALLAIINDILDLATIDAGIMELDLGEVEIADAVDGAIEGVKDRLVDANIDLRVDVPDDIGAFVADERRLRQVLFNLISNAIRYSEEGGVVELACTRNGSEIRFVVRDHGCGIAKEHIDSVFSRFVGHTSGSRRRGAGLGLAIVRSFVELHGGAVEIQSEENVGTTVVAKFPQRPKVPERDAAE</sequence>
<keyword evidence="4" id="KW-0808">Transferase</keyword>
<dbReference type="InterPro" id="IPR005467">
    <property type="entry name" value="His_kinase_dom"/>
</dbReference>
<keyword evidence="10" id="KW-1185">Reference proteome</keyword>
<dbReference type="PANTHER" id="PTHR43047:SF72">
    <property type="entry name" value="OSMOSENSING HISTIDINE PROTEIN KINASE SLN1"/>
    <property type="match status" value="1"/>
</dbReference>
<evidence type="ECO:0000256" key="6">
    <source>
        <dbReference type="SAM" id="Coils"/>
    </source>
</evidence>
<dbReference type="PROSITE" id="PS50109">
    <property type="entry name" value="HIS_KIN"/>
    <property type="match status" value="1"/>
</dbReference>
<dbReference type="RefSeq" id="WP_245926650.1">
    <property type="nucleotide sequence ID" value="NZ_QAYG01000001.1"/>
</dbReference>
<evidence type="ECO:0000256" key="1">
    <source>
        <dbReference type="ARBA" id="ARBA00000085"/>
    </source>
</evidence>
<feature type="domain" description="Histidine kinase" evidence="8">
    <location>
        <begin position="663"/>
        <end position="880"/>
    </location>
</feature>
<keyword evidence="7" id="KW-1133">Transmembrane helix</keyword>
<dbReference type="SUPFAM" id="SSF55874">
    <property type="entry name" value="ATPase domain of HSP90 chaperone/DNA topoisomerase II/histidine kinase"/>
    <property type="match status" value="1"/>
</dbReference>
<dbReference type="CDD" id="cd00082">
    <property type="entry name" value="HisKA"/>
    <property type="match status" value="1"/>
</dbReference>
<dbReference type="Proteomes" id="UP000244081">
    <property type="component" value="Unassembled WGS sequence"/>
</dbReference>
<protein>
    <recommendedName>
        <fullName evidence="2">histidine kinase</fullName>
        <ecNumber evidence="2">2.7.13.3</ecNumber>
    </recommendedName>
</protein>
<dbReference type="GO" id="GO:0005886">
    <property type="term" value="C:plasma membrane"/>
    <property type="evidence" value="ECO:0007669"/>
    <property type="project" value="TreeGrafter"/>
</dbReference>
<gene>
    <name evidence="9" type="ORF">C8N35_101804</name>
</gene>
<evidence type="ECO:0000256" key="4">
    <source>
        <dbReference type="ARBA" id="ARBA00022679"/>
    </source>
</evidence>
<dbReference type="SUPFAM" id="SSF55785">
    <property type="entry name" value="PYP-like sensor domain (PAS domain)"/>
    <property type="match status" value="2"/>
</dbReference>
<dbReference type="Gene3D" id="3.30.565.10">
    <property type="entry name" value="Histidine kinase-like ATPase, C-terminal domain"/>
    <property type="match status" value="1"/>
</dbReference>
<dbReference type="Pfam" id="PF02518">
    <property type="entry name" value="HATPase_c"/>
    <property type="match status" value="1"/>
</dbReference>
<dbReference type="InterPro" id="IPR000014">
    <property type="entry name" value="PAS"/>
</dbReference>
<dbReference type="InterPro" id="IPR003594">
    <property type="entry name" value="HATPase_dom"/>
</dbReference>
<keyword evidence="5" id="KW-0418">Kinase</keyword>
<dbReference type="FunFam" id="3.30.565.10:FF:000006">
    <property type="entry name" value="Sensor histidine kinase WalK"/>
    <property type="match status" value="1"/>
</dbReference>
<dbReference type="CDD" id="cd00075">
    <property type="entry name" value="HATPase"/>
    <property type="match status" value="1"/>
</dbReference>
<dbReference type="GO" id="GO:0000155">
    <property type="term" value="F:phosphorelay sensor kinase activity"/>
    <property type="evidence" value="ECO:0007669"/>
    <property type="project" value="InterPro"/>
</dbReference>
<dbReference type="InterPro" id="IPR004358">
    <property type="entry name" value="Sig_transdc_His_kin-like_C"/>
</dbReference>
<evidence type="ECO:0000256" key="3">
    <source>
        <dbReference type="ARBA" id="ARBA00022553"/>
    </source>
</evidence>
<dbReference type="SMART" id="SM00388">
    <property type="entry name" value="HisKA"/>
    <property type="match status" value="1"/>
</dbReference>
<dbReference type="InterPro" id="IPR036890">
    <property type="entry name" value="HATPase_C_sf"/>
</dbReference>
<keyword evidence="6" id="KW-0175">Coiled coil</keyword>
<dbReference type="Pfam" id="PF12860">
    <property type="entry name" value="PAS_7"/>
    <property type="match status" value="2"/>
</dbReference>
<comment type="caution">
    <text evidence="9">The sequence shown here is derived from an EMBL/GenBank/DDBJ whole genome shotgun (WGS) entry which is preliminary data.</text>
</comment>
<dbReference type="PRINTS" id="PR00344">
    <property type="entry name" value="BCTRLSENSOR"/>
</dbReference>
<evidence type="ECO:0000256" key="5">
    <source>
        <dbReference type="ARBA" id="ARBA00022777"/>
    </source>
</evidence>
<feature type="transmembrane region" description="Helical" evidence="7">
    <location>
        <begin position="75"/>
        <end position="99"/>
    </location>
</feature>
<dbReference type="EMBL" id="QAYG01000001">
    <property type="protein sequence ID" value="PTW62756.1"/>
    <property type="molecule type" value="Genomic_DNA"/>
</dbReference>
<keyword evidence="7" id="KW-0812">Transmembrane</keyword>
<reference evidence="9 10" key="1">
    <citation type="submission" date="2018-04" db="EMBL/GenBank/DDBJ databases">
        <title>Genomic Encyclopedia of Archaeal and Bacterial Type Strains, Phase II (KMG-II): from individual species to whole genera.</title>
        <authorList>
            <person name="Goeker M."/>
        </authorList>
    </citation>
    <scope>NUCLEOTIDE SEQUENCE [LARGE SCALE GENOMIC DNA]</scope>
    <source>
        <strain evidence="9 10">DSM 23382</strain>
    </source>
</reference>
<dbReference type="Pfam" id="PF00512">
    <property type="entry name" value="HisKA"/>
    <property type="match status" value="1"/>
</dbReference>
<dbReference type="InterPro" id="IPR036097">
    <property type="entry name" value="HisK_dim/P_sf"/>
</dbReference>
<dbReference type="Gene3D" id="3.30.450.20">
    <property type="entry name" value="PAS domain"/>
    <property type="match status" value="2"/>
</dbReference>
<dbReference type="Gene3D" id="1.10.287.130">
    <property type="match status" value="1"/>
</dbReference>
<keyword evidence="7" id="KW-0472">Membrane</keyword>
<dbReference type="SMART" id="SM00387">
    <property type="entry name" value="HATPase_c"/>
    <property type="match status" value="1"/>
</dbReference>
<dbReference type="GO" id="GO:0009927">
    <property type="term" value="F:histidine phosphotransfer kinase activity"/>
    <property type="evidence" value="ECO:0007669"/>
    <property type="project" value="TreeGrafter"/>
</dbReference>
<dbReference type="PANTHER" id="PTHR43047">
    <property type="entry name" value="TWO-COMPONENT HISTIDINE PROTEIN KINASE"/>
    <property type="match status" value="1"/>
</dbReference>
<feature type="coiled-coil region" evidence="6">
    <location>
        <begin position="135"/>
        <end position="162"/>
    </location>
</feature>
<name>A0A2T5VGB5_9HYPH</name>
<dbReference type="SMART" id="SM00091">
    <property type="entry name" value="PAS"/>
    <property type="match status" value="3"/>
</dbReference>
<keyword evidence="3" id="KW-0597">Phosphoprotein</keyword>
<dbReference type="AlphaFoldDB" id="A0A2T5VGB5"/>
<dbReference type="SUPFAM" id="SSF47384">
    <property type="entry name" value="Homodimeric domain of signal transducing histidine kinase"/>
    <property type="match status" value="1"/>
</dbReference>
<evidence type="ECO:0000259" key="8">
    <source>
        <dbReference type="PROSITE" id="PS50109"/>
    </source>
</evidence>
<evidence type="ECO:0000256" key="2">
    <source>
        <dbReference type="ARBA" id="ARBA00012438"/>
    </source>
</evidence>